<proteinExistence type="predicted"/>
<name>A0ABR1ZDH9_9ROSI</name>
<reference evidence="1 2" key="1">
    <citation type="journal article" date="2024" name="G3 (Bethesda)">
        <title>Genome assembly of Hibiscus sabdariffa L. provides insights into metabolisms of medicinal natural products.</title>
        <authorList>
            <person name="Kim T."/>
        </authorList>
    </citation>
    <scope>NUCLEOTIDE SEQUENCE [LARGE SCALE GENOMIC DNA]</scope>
    <source>
        <strain evidence="1">TK-2024</strain>
        <tissue evidence="1">Old leaves</tissue>
    </source>
</reference>
<evidence type="ECO:0000313" key="1">
    <source>
        <dbReference type="EMBL" id="KAK8478085.1"/>
    </source>
</evidence>
<comment type="caution">
    <text evidence="1">The sequence shown here is derived from an EMBL/GenBank/DDBJ whole genome shotgun (WGS) entry which is preliminary data.</text>
</comment>
<evidence type="ECO:0000313" key="2">
    <source>
        <dbReference type="Proteomes" id="UP001396334"/>
    </source>
</evidence>
<dbReference type="Proteomes" id="UP001396334">
    <property type="component" value="Unassembled WGS sequence"/>
</dbReference>
<dbReference type="EMBL" id="JBBPBN010001499">
    <property type="protein sequence ID" value="KAK8478085.1"/>
    <property type="molecule type" value="Genomic_DNA"/>
</dbReference>
<organism evidence="1 2">
    <name type="scientific">Hibiscus sabdariffa</name>
    <name type="common">roselle</name>
    <dbReference type="NCBI Taxonomy" id="183260"/>
    <lineage>
        <taxon>Eukaryota</taxon>
        <taxon>Viridiplantae</taxon>
        <taxon>Streptophyta</taxon>
        <taxon>Embryophyta</taxon>
        <taxon>Tracheophyta</taxon>
        <taxon>Spermatophyta</taxon>
        <taxon>Magnoliopsida</taxon>
        <taxon>eudicotyledons</taxon>
        <taxon>Gunneridae</taxon>
        <taxon>Pentapetalae</taxon>
        <taxon>rosids</taxon>
        <taxon>malvids</taxon>
        <taxon>Malvales</taxon>
        <taxon>Malvaceae</taxon>
        <taxon>Malvoideae</taxon>
        <taxon>Hibiscus</taxon>
    </lineage>
</organism>
<protein>
    <submittedName>
        <fullName evidence="1">Uncharacterized protein</fullName>
    </submittedName>
</protein>
<gene>
    <name evidence="1" type="ORF">V6N11_048137</name>
</gene>
<accession>A0ABR1ZDH9</accession>
<keyword evidence="2" id="KW-1185">Reference proteome</keyword>
<sequence>MVTKVMSPGNTHQIFLSLNYMEKGNHEFDKDERRLFDQILQTEIKIIHAIRDETAIMYHMEDFYYISQLKGSSSKFECLKSNLKILKEETMARK</sequence>